<evidence type="ECO:0000313" key="1">
    <source>
        <dbReference type="EMBL" id="GAA3973822.1"/>
    </source>
</evidence>
<evidence type="ECO:0000313" key="2">
    <source>
        <dbReference type="Proteomes" id="UP001501556"/>
    </source>
</evidence>
<protein>
    <submittedName>
        <fullName evidence="1">Uncharacterized protein</fullName>
    </submittedName>
</protein>
<sequence>MSQLLPVVGPAGADPYSPEATTSIITILRVKVKDQQLTCEFTEQRNAEAPPRAFALTCAEQVHPDLTHALSRLVPHLCLLAEQLTETPDFWPDESEELPALFEPFTVTGFSMGRHQSGVTLIGQRELTAGRVLNLTTPYQSFDDEQGSYPYTGLLETTLATALAEVEAALRGKCTDYRQLNLFGQPTETIPVQYVSTLTRA</sequence>
<gene>
    <name evidence="1" type="ORF">GCM10022407_19540</name>
</gene>
<reference evidence="2" key="1">
    <citation type="journal article" date="2019" name="Int. J. Syst. Evol. Microbiol.">
        <title>The Global Catalogue of Microorganisms (GCM) 10K type strain sequencing project: providing services to taxonomists for standard genome sequencing and annotation.</title>
        <authorList>
            <consortium name="The Broad Institute Genomics Platform"/>
            <consortium name="The Broad Institute Genome Sequencing Center for Infectious Disease"/>
            <person name="Wu L."/>
            <person name="Ma J."/>
        </authorList>
    </citation>
    <scope>NUCLEOTIDE SEQUENCE [LARGE SCALE GENOMIC DNA]</scope>
    <source>
        <strain evidence="2">JCM 17217</strain>
    </source>
</reference>
<organism evidence="1 2">
    <name type="scientific">Hymenobacter antarcticus</name>
    <dbReference type="NCBI Taxonomy" id="486270"/>
    <lineage>
        <taxon>Bacteria</taxon>
        <taxon>Pseudomonadati</taxon>
        <taxon>Bacteroidota</taxon>
        <taxon>Cytophagia</taxon>
        <taxon>Cytophagales</taxon>
        <taxon>Hymenobacteraceae</taxon>
        <taxon>Hymenobacter</taxon>
    </lineage>
</organism>
<proteinExistence type="predicted"/>
<accession>A0ABP7PZ39</accession>
<dbReference type="Proteomes" id="UP001501556">
    <property type="component" value="Unassembled WGS sequence"/>
</dbReference>
<name>A0ABP7PZ39_9BACT</name>
<dbReference type="EMBL" id="BAABDI010000011">
    <property type="protein sequence ID" value="GAA3973822.1"/>
    <property type="molecule type" value="Genomic_DNA"/>
</dbReference>
<keyword evidence="2" id="KW-1185">Reference proteome</keyword>
<dbReference type="RefSeq" id="WP_345123631.1">
    <property type="nucleotide sequence ID" value="NZ_BAABDI010000011.1"/>
</dbReference>
<comment type="caution">
    <text evidence="1">The sequence shown here is derived from an EMBL/GenBank/DDBJ whole genome shotgun (WGS) entry which is preliminary data.</text>
</comment>